<gene>
    <name evidence="1" type="ORF">KUCAC02_011831</name>
</gene>
<evidence type="ECO:0000313" key="1">
    <source>
        <dbReference type="EMBL" id="KAI4818493.1"/>
    </source>
</evidence>
<reference evidence="1" key="1">
    <citation type="submission" date="2022-05" db="EMBL/GenBank/DDBJ databases">
        <title>Chromosome-level genome of Chaenocephalus aceratus.</title>
        <authorList>
            <person name="Park H."/>
        </authorList>
    </citation>
    <scope>NUCLEOTIDE SEQUENCE</scope>
    <source>
        <strain evidence="1">KU_202001</strain>
    </source>
</reference>
<keyword evidence="2" id="KW-1185">Reference proteome</keyword>
<dbReference type="Proteomes" id="UP001057452">
    <property type="component" value="Chromosome 11"/>
</dbReference>
<accession>A0ACB9WWY4</accession>
<organism evidence="1 2">
    <name type="scientific">Chaenocephalus aceratus</name>
    <name type="common">Blackfin icefish</name>
    <name type="synonym">Chaenichthys aceratus</name>
    <dbReference type="NCBI Taxonomy" id="36190"/>
    <lineage>
        <taxon>Eukaryota</taxon>
        <taxon>Metazoa</taxon>
        <taxon>Chordata</taxon>
        <taxon>Craniata</taxon>
        <taxon>Vertebrata</taxon>
        <taxon>Euteleostomi</taxon>
        <taxon>Actinopterygii</taxon>
        <taxon>Neopterygii</taxon>
        <taxon>Teleostei</taxon>
        <taxon>Neoteleostei</taxon>
        <taxon>Acanthomorphata</taxon>
        <taxon>Eupercaria</taxon>
        <taxon>Perciformes</taxon>
        <taxon>Notothenioidei</taxon>
        <taxon>Channichthyidae</taxon>
        <taxon>Chaenocephalus</taxon>
    </lineage>
</organism>
<sequence>PNNKYIPVTVQMTSSSAQRYCREKYTDLTSMRTQQEKEDILKVTDESSWWIGVYRKLWNWPDRSISSLALWTTGDPNGGASELCVVGYLGGWAELAVDVRMNSCVWRLEHSYDYSLQPPVLPPGGETEMERD</sequence>
<evidence type="ECO:0000313" key="2">
    <source>
        <dbReference type="Proteomes" id="UP001057452"/>
    </source>
</evidence>
<comment type="caution">
    <text evidence="1">The sequence shown here is derived from an EMBL/GenBank/DDBJ whole genome shotgun (WGS) entry which is preliminary data.</text>
</comment>
<proteinExistence type="predicted"/>
<name>A0ACB9WWY4_CHAAC</name>
<protein>
    <submittedName>
        <fullName evidence="1">Uncharacterized protein</fullName>
    </submittedName>
</protein>
<dbReference type="EMBL" id="CM043795">
    <property type="protein sequence ID" value="KAI4818493.1"/>
    <property type="molecule type" value="Genomic_DNA"/>
</dbReference>
<feature type="non-terminal residue" evidence="1">
    <location>
        <position position="1"/>
    </location>
</feature>